<accession>A0A1H0LIV2</accession>
<protein>
    <submittedName>
        <fullName evidence="1">Uncharacterized protein</fullName>
    </submittedName>
</protein>
<name>A0A1H0LIV2_9HYPH</name>
<organism evidence="1 2">
    <name type="scientific">Aureimonas jatrophae</name>
    <dbReference type="NCBI Taxonomy" id="1166073"/>
    <lineage>
        <taxon>Bacteria</taxon>
        <taxon>Pseudomonadati</taxon>
        <taxon>Pseudomonadota</taxon>
        <taxon>Alphaproteobacteria</taxon>
        <taxon>Hyphomicrobiales</taxon>
        <taxon>Aurantimonadaceae</taxon>
        <taxon>Aureimonas</taxon>
    </lineage>
</organism>
<sequence>MITLALVSEGHTDQVVLEKIVELVCSKNNKDVDVNYLQPIRDETDRNKAVFGGFELVFEYCRFGIKSALEANDFIIVQIDTDMGEHVNFGVPLTVYGQDRPDVEIISDTINKVKKEIGTEILSAYGERIIYAVSVHSTESWLIAILKGTNETKNSFERLNRYLHRSNFGAIDKSIKDYRRLSRSIKYNALSGGALISEGLALFITQLEGACRNN</sequence>
<dbReference type="RefSeq" id="WP_139184050.1">
    <property type="nucleotide sequence ID" value="NZ_FNIT01000010.1"/>
</dbReference>
<evidence type="ECO:0000313" key="1">
    <source>
        <dbReference type="EMBL" id="SDO68119.1"/>
    </source>
</evidence>
<dbReference type="STRING" id="1166073.SAMN05192530_11056"/>
<dbReference type="EMBL" id="FNIT01000010">
    <property type="protein sequence ID" value="SDO68119.1"/>
    <property type="molecule type" value="Genomic_DNA"/>
</dbReference>
<proteinExistence type="predicted"/>
<reference evidence="1 2" key="1">
    <citation type="submission" date="2016-10" db="EMBL/GenBank/DDBJ databases">
        <authorList>
            <person name="de Groot N.N."/>
        </authorList>
    </citation>
    <scope>NUCLEOTIDE SEQUENCE [LARGE SCALE GENOMIC DNA]</scope>
    <source>
        <strain evidence="2">L7-484,KACC 16230,DSM 25025</strain>
    </source>
</reference>
<gene>
    <name evidence="1" type="ORF">SAMN05192530_11056</name>
</gene>
<evidence type="ECO:0000313" key="2">
    <source>
        <dbReference type="Proteomes" id="UP000198793"/>
    </source>
</evidence>
<dbReference type="AlphaFoldDB" id="A0A1H0LIV2"/>
<keyword evidence="2" id="KW-1185">Reference proteome</keyword>
<dbReference type="Proteomes" id="UP000198793">
    <property type="component" value="Unassembled WGS sequence"/>
</dbReference>
<dbReference type="OrthoDB" id="800002at2"/>